<comment type="similarity">
    <text evidence="2">Belongs to the threonine aldolase family.</text>
</comment>
<reference evidence="7 8" key="1">
    <citation type="submission" date="2017-06" db="EMBL/GenBank/DDBJ databases">
        <title>Draft Genome Sequence of Natranaerobius trueperi halophilic, alkalithermophilic bacteria from soda lakes.</title>
        <authorList>
            <person name="Zhao B."/>
        </authorList>
    </citation>
    <scope>NUCLEOTIDE SEQUENCE [LARGE SCALE GENOMIC DNA]</scope>
    <source>
        <strain evidence="7 8">DSM 18760</strain>
    </source>
</reference>
<dbReference type="NCBIfam" id="NF041359">
    <property type="entry name" value="GntG_guanitoxin"/>
    <property type="match status" value="1"/>
</dbReference>
<proteinExistence type="inferred from homology"/>
<evidence type="ECO:0000256" key="5">
    <source>
        <dbReference type="PIRSR" id="PIRSR017617-1"/>
    </source>
</evidence>
<dbReference type="Gene3D" id="3.40.640.10">
    <property type="entry name" value="Type I PLP-dependent aspartate aminotransferase-like (Major domain)"/>
    <property type="match status" value="1"/>
</dbReference>
<accession>A0A226C0K1</accession>
<dbReference type="PIRSF" id="PIRSF017617">
    <property type="entry name" value="Thr_aldolase"/>
    <property type="match status" value="1"/>
</dbReference>
<name>A0A226C0K1_9FIRM</name>
<dbReference type="InterPro" id="IPR015421">
    <property type="entry name" value="PyrdxlP-dep_Trfase_major"/>
</dbReference>
<dbReference type="SUPFAM" id="SSF53383">
    <property type="entry name" value="PLP-dependent transferases"/>
    <property type="match status" value="1"/>
</dbReference>
<dbReference type="FunFam" id="3.90.1150.10:FF:000041">
    <property type="entry name" value="Low-specificity L-threonine aldolase"/>
    <property type="match status" value="1"/>
</dbReference>
<gene>
    <name evidence="7" type="ORF">CDO51_01355</name>
</gene>
<evidence type="ECO:0000256" key="3">
    <source>
        <dbReference type="ARBA" id="ARBA00022898"/>
    </source>
</evidence>
<dbReference type="CDD" id="cd06502">
    <property type="entry name" value="TA_like"/>
    <property type="match status" value="1"/>
</dbReference>
<dbReference type="GO" id="GO:0008732">
    <property type="term" value="F:L-allo-threonine aldolase activity"/>
    <property type="evidence" value="ECO:0007669"/>
    <property type="project" value="TreeGrafter"/>
</dbReference>
<dbReference type="InterPro" id="IPR015424">
    <property type="entry name" value="PyrdxlP-dep_Trfase"/>
</dbReference>
<evidence type="ECO:0000259" key="6">
    <source>
        <dbReference type="Pfam" id="PF01212"/>
    </source>
</evidence>
<protein>
    <submittedName>
        <fullName evidence="7">Low-specificity L-threonine aldolase</fullName>
    </submittedName>
</protein>
<keyword evidence="3" id="KW-0663">Pyridoxal phosphate</keyword>
<evidence type="ECO:0000313" key="7">
    <source>
        <dbReference type="EMBL" id="OWZ84701.1"/>
    </source>
</evidence>
<comment type="cofactor">
    <cofactor evidence="1">
        <name>pyridoxal 5'-phosphate</name>
        <dbReference type="ChEBI" id="CHEBI:597326"/>
    </cofactor>
</comment>
<feature type="domain" description="Aromatic amino acid beta-eliminating lyase/threonine aldolase" evidence="6">
    <location>
        <begin position="5"/>
        <end position="287"/>
    </location>
</feature>
<organism evidence="7 8">
    <name type="scientific">Natranaerobius trueperi</name>
    <dbReference type="NCBI Taxonomy" id="759412"/>
    <lineage>
        <taxon>Bacteria</taxon>
        <taxon>Bacillati</taxon>
        <taxon>Bacillota</taxon>
        <taxon>Clostridia</taxon>
        <taxon>Natranaerobiales</taxon>
        <taxon>Natranaerobiaceae</taxon>
        <taxon>Natranaerobius</taxon>
    </lineage>
</organism>
<feature type="modified residue" description="N6-(pyridoxal phosphate)lysine" evidence="5">
    <location>
        <position position="201"/>
    </location>
</feature>
<evidence type="ECO:0000313" key="8">
    <source>
        <dbReference type="Proteomes" id="UP000214588"/>
    </source>
</evidence>
<dbReference type="OrthoDB" id="9774495at2"/>
<dbReference type="PANTHER" id="PTHR48097">
    <property type="entry name" value="L-THREONINE ALDOLASE-RELATED"/>
    <property type="match status" value="1"/>
</dbReference>
<dbReference type="InterPro" id="IPR001597">
    <property type="entry name" value="ArAA_b-elim_lyase/Thr_aldolase"/>
</dbReference>
<dbReference type="NCBIfam" id="NF007825">
    <property type="entry name" value="PRK10534.1"/>
    <property type="match status" value="1"/>
</dbReference>
<dbReference type="GO" id="GO:0006545">
    <property type="term" value="P:glycine biosynthetic process"/>
    <property type="evidence" value="ECO:0007669"/>
    <property type="project" value="TreeGrafter"/>
</dbReference>
<dbReference type="InterPro" id="IPR023603">
    <property type="entry name" value="Low_specificity_L-TA-like"/>
</dbReference>
<keyword evidence="8" id="KW-1185">Reference proteome</keyword>
<dbReference type="GO" id="GO:0006567">
    <property type="term" value="P:L-threonine catabolic process"/>
    <property type="evidence" value="ECO:0007669"/>
    <property type="project" value="TreeGrafter"/>
</dbReference>
<keyword evidence="4" id="KW-0456">Lyase</keyword>
<dbReference type="EMBL" id="NIQC01000002">
    <property type="protein sequence ID" value="OWZ84701.1"/>
    <property type="molecule type" value="Genomic_DNA"/>
</dbReference>
<dbReference type="Pfam" id="PF01212">
    <property type="entry name" value="Beta_elim_lyase"/>
    <property type="match status" value="1"/>
</dbReference>
<comment type="caution">
    <text evidence="7">The sequence shown here is derived from an EMBL/GenBank/DDBJ whole genome shotgun (WGS) entry which is preliminary data.</text>
</comment>
<dbReference type="GO" id="GO:0005829">
    <property type="term" value="C:cytosol"/>
    <property type="evidence" value="ECO:0007669"/>
    <property type="project" value="TreeGrafter"/>
</dbReference>
<dbReference type="Proteomes" id="UP000214588">
    <property type="component" value="Unassembled WGS sequence"/>
</dbReference>
<dbReference type="FunFam" id="3.40.640.10:FF:000030">
    <property type="entry name" value="Low-specificity L-threonine aldolase"/>
    <property type="match status" value="1"/>
</dbReference>
<sequence>MEVIDLRSDTVTKPTKRMRQSMADAEVGDDVYEDDPTVQALEEKSSELFSKEAALFFPTGTMANQAALMAHTKPGDEIILEQDMHIYMYEVGGLSILSGLQARQLPSENGQLQPMQVQQAIRPENIHFPETTLICLENTHNLHGGTVLSKDSIDRIAKIAKKNNIPLHLDGARIFNAATYLNTTVKELVHGCDSVMFCLSKGLSAPVGSVLVGTKSFIEKARKCRKLLGGGMRQVGVMAAAGLVALEDMVTRLQEDHDNARLLAQGLDEFSWINVELEKVQTNIVRFSFDNTYIFDGDFQLELQKHNIKVNFSGDGRVRMVTHKDITTSQINKTLDIIAKL</sequence>
<evidence type="ECO:0000256" key="4">
    <source>
        <dbReference type="ARBA" id="ARBA00023239"/>
    </source>
</evidence>
<evidence type="ECO:0000256" key="1">
    <source>
        <dbReference type="ARBA" id="ARBA00001933"/>
    </source>
</evidence>
<dbReference type="InterPro" id="IPR015422">
    <property type="entry name" value="PyrdxlP-dep_Trfase_small"/>
</dbReference>
<dbReference type="RefSeq" id="WP_089022505.1">
    <property type="nucleotide sequence ID" value="NZ_NIQC01000002.1"/>
</dbReference>
<dbReference type="Gene3D" id="3.90.1150.10">
    <property type="entry name" value="Aspartate Aminotransferase, domain 1"/>
    <property type="match status" value="1"/>
</dbReference>
<evidence type="ECO:0000256" key="2">
    <source>
        <dbReference type="ARBA" id="ARBA00006966"/>
    </source>
</evidence>
<dbReference type="AlphaFoldDB" id="A0A226C0K1"/>
<dbReference type="PANTHER" id="PTHR48097:SF9">
    <property type="entry name" value="L-THREONINE ALDOLASE"/>
    <property type="match status" value="1"/>
</dbReference>